<dbReference type="Pfam" id="PF05762">
    <property type="entry name" value="VWA_CoxE"/>
    <property type="match status" value="1"/>
</dbReference>
<accession>A0A6M1L7Y1</accession>
<dbReference type="AlphaFoldDB" id="A0A6M1L7Y1"/>
<dbReference type="PANTHER" id="PTHR39338:SF6">
    <property type="entry name" value="BLL5662 PROTEIN"/>
    <property type="match status" value="1"/>
</dbReference>
<evidence type="ECO:0000313" key="3">
    <source>
        <dbReference type="Proteomes" id="UP000478148"/>
    </source>
</evidence>
<dbReference type="InterPro" id="IPR008912">
    <property type="entry name" value="Uncharacterised_CoxE"/>
</dbReference>
<gene>
    <name evidence="2" type="ORF">ENC19_17470</name>
</gene>
<comment type="caution">
    <text evidence="2">The sequence shown here is derived from an EMBL/GenBank/DDBJ whole genome shotgun (WGS) entry which is preliminary data.</text>
</comment>
<name>A0A6M1L7Y1_9ACTN</name>
<sequence length="405" mass="44310">MRIRDDAVGELVGFARRLRADGLAVDLGRVAATLRALASYGVLGSDDLYWSTRLTLCSRREDVPTFDTAYRAWFGLTPPTVGVAPLRRDADRAGASAVDTVAADDAADSPMPGSAGFVEQLRMPPRLSLSPTDIAETSGFIADLTRAYSQRRTSRRVPGGRGSLDVPRVARTMMRHGCEPLRLSYRRPARQRRRLVLLIDVSKSMEDHRSLLLRFAYAAVTAAPATTEVFTVGTRLDRITALLRRPDPQAAMDALADRRADWDAGTRLGAAVTTFTQTWGEHRMVRAANLVLFSDGWEPAGPAPLVAQIARLARLAHRVIWACPDTAEPNFTPVAPALVESLRYVHLVAAHDPAALRTLTALLACTTCGPRCPRHRQPANWRVSPHDRDIPFARPRHDAGPGAAR</sequence>
<reference evidence="2 3" key="1">
    <citation type="submission" date="2020-02" db="EMBL/GenBank/DDBJ databases">
        <title>Draft Genome Sequence of Verrucosispora sp. Strain CWR15, Isolated from Gulf of Mexico Sponge.</title>
        <authorList>
            <person name="Kennedy S.J."/>
            <person name="Cella E."/>
            <person name="Azarian T."/>
            <person name="Baker B.J."/>
            <person name="Shaw L.N."/>
        </authorList>
    </citation>
    <scope>NUCLEOTIDE SEQUENCE [LARGE SCALE GENOMIC DNA]</scope>
    <source>
        <strain evidence="2 3">CWR15</strain>
    </source>
</reference>
<evidence type="ECO:0000256" key="1">
    <source>
        <dbReference type="SAM" id="MobiDB-lite"/>
    </source>
</evidence>
<protein>
    <submittedName>
        <fullName evidence="2">VWA domain-containing protein</fullName>
    </submittedName>
</protein>
<keyword evidence="3" id="KW-1185">Reference proteome</keyword>
<dbReference type="SUPFAM" id="SSF53300">
    <property type="entry name" value="vWA-like"/>
    <property type="match status" value="1"/>
</dbReference>
<dbReference type="CDD" id="cd00198">
    <property type="entry name" value="vWFA"/>
    <property type="match status" value="1"/>
</dbReference>
<organism evidence="2 3">
    <name type="scientific">Verrucosispora sioxanthis</name>
    <dbReference type="NCBI Taxonomy" id="2499994"/>
    <lineage>
        <taxon>Bacteria</taxon>
        <taxon>Bacillati</taxon>
        <taxon>Actinomycetota</taxon>
        <taxon>Actinomycetes</taxon>
        <taxon>Micromonosporales</taxon>
        <taxon>Micromonosporaceae</taxon>
        <taxon>Micromonospora</taxon>
    </lineage>
</organism>
<dbReference type="Proteomes" id="UP000478148">
    <property type="component" value="Unassembled WGS sequence"/>
</dbReference>
<evidence type="ECO:0000313" key="2">
    <source>
        <dbReference type="EMBL" id="NGM14326.1"/>
    </source>
</evidence>
<proteinExistence type="predicted"/>
<dbReference type="PANTHER" id="PTHR39338">
    <property type="entry name" value="BLL5662 PROTEIN-RELATED"/>
    <property type="match status" value="1"/>
</dbReference>
<dbReference type="RefSeq" id="WP_164448204.1">
    <property type="nucleotide sequence ID" value="NZ_SAIY01000005.1"/>
</dbReference>
<feature type="region of interest" description="Disordered" evidence="1">
    <location>
        <begin position="379"/>
        <end position="405"/>
    </location>
</feature>
<dbReference type="EMBL" id="SAIY01000005">
    <property type="protein sequence ID" value="NGM14326.1"/>
    <property type="molecule type" value="Genomic_DNA"/>
</dbReference>
<dbReference type="InterPro" id="IPR036465">
    <property type="entry name" value="vWFA_dom_sf"/>
</dbReference>
<dbReference type="Gene3D" id="3.40.50.410">
    <property type="entry name" value="von Willebrand factor, type A domain"/>
    <property type="match status" value="1"/>
</dbReference>
<feature type="compositionally biased region" description="Basic and acidic residues" evidence="1">
    <location>
        <begin position="384"/>
        <end position="399"/>
    </location>
</feature>